<name>A0A0L6UXG1_9BASI</name>
<accession>A0A0L6UXG1</accession>
<proteinExistence type="predicted"/>
<organism evidence="2 3">
    <name type="scientific">Puccinia sorghi</name>
    <dbReference type="NCBI Taxonomy" id="27349"/>
    <lineage>
        <taxon>Eukaryota</taxon>
        <taxon>Fungi</taxon>
        <taxon>Dikarya</taxon>
        <taxon>Basidiomycota</taxon>
        <taxon>Pucciniomycotina</taxon>
        <taxon>Pucciniomycetes</taxon>
        <taxon>Pucciniales</taxon>
        <taxon>Pucciniaceae</taxon>
        <taxon>Puccinia</taxon>
    </lineage>
</organism>
<keyword evidence="1" id="KW-0812">Transmembrane</keyword>
<evidence type="ECO:0000256" key="1">
    <source>
        <dbReference type="SAM" id="Phobius"/>
    </source>
</evidence>
<dbReference type="Proteomes" id="UP000037035">
    <property type="component" value="Unassembled WGS sequence"/>
</dbReference>
<keyword evidence="1" id="KW-1133">Transmembrane helix</keyword>
<evidence type="ECO:0000313" key="3">
    <source>
        <dbReference type="Proteomes" id="UP000037035"/>
    </source>
</evidence>
<protein>
    <submittedName>
        <fullName evidence="2">Uncharacterized protein</fullName>
    </submittedName>
</protein>
<keyword evidence="1" id="KW-0472">Membrane</keyword>
<sequence length="325" mass="37882">MVSYNLYLDDWFFHYFKIGIILFLFPLLPTQIHQTLCEHRCPSDVAQIQKSWLIIRIILFNIYSFPSPCIIQFGSCWSVLDLANGIVVTNLGSGPSNFHIVLTIHLAYSFKQLWLEPKKKKTWEVIGDDKILGARSCFPEVIWKQKVSFCRWGKLLTPKLVQQIPYRFELRLKSLNGPGNHDSECLPLQLGLAQPKCNHSISSILSFLIFCFCFPFHYVNIIFSRKKKSKLKNKREFLALNRKVKGKGQKVKENIDQPDIKLSIKLDTMQVVVSPHNEKLDPGEIIKHGYRFLIEIEESLNKKIAKNKTRLNKRRGQRKENKLIR</sequence>
<evidence type="ECO:0000313" key="2">
    <source>
        <dbReference type="EMBL" id="KNZ53228.1"/>
    </source>
</evidence>
<dbReference type="AlphaFoldDB" id="A0A0L6UXG1"/>
<feature type="transmembrane region" description="Helical" evidence="1">
    <location>
        <begin position="53"/>
        <end position="74"/>
    </location>
</feature>
<dbReference type="EMBL" id="LAVV01008280">
    <property type="protein sequence ID" value="KNZ53228.1"/>
    <property type="molecule type" value="Genomic_DNA"/>
</dbReference>
<gene>
    <name evidence="2" type="ORF">VP01_32g9</name>
</gene>
<dbReference type="VEuPathDB" id="FungiDB:VP01_32g9"/>
<feature type="transmembrane region" description="Helical" evidence="1">
    <location>
        <begin position="204"/>
        <end position="223"/>
    </location>
</feature>
<comment type="caution">
    <text evidence="2">The sequence shown here is derived from an EMBL/GenBank/DDBJ whole genome shotgun (WGS) entry which is preliminary data.</text>
</comment>
<feature type="transmembrane region" description="Helical" evidence="1">
    <location>
        <begin position="12"/>
        <end position="32"/>
    </location>
</feature>
<reference evidence="2 3" key="1">
    <citation type="submission" date="2015-08" db="EMBL/GenBank/DDBJ databases">
        <title>Next Generation Sequencing and Analysis of the Genome of Puccinia sorghi L Schw, the Causal Agent of Maize Common Rust.</title>
        <authorList>
            <person name="Rochi L."/>
            <person name="Burguener G."/>
            <person name="Darino M."/>
            <person name="Turjanski A."/>
            <person name="Kreff E."/>
            <person name="Dieguez M.J."/>
            <person name="Sacco F."/>
        </authorList>
    </citation>
    <scope>NUCLEOTIDE SEQUENCE [LARGE SCALE GENOMIC DNA]</scope>
    <source>
        <strain evidence="2 3">RO10H11247</strain>
    </source>
</reference>
<keyword evidence="3" id="KW-1185">Reference proteome</keyword>